<name>A0A841T567_9BACL</name>
<feature type="domain" description="Flagellar hook protein FlgE/F/G-like D1" evidence="5">
    <location>
        <begin position="96"/>
        <end position="172"/>
    </location>
</feature>
<comment type="caution">
    <text evidence="6">The sequence shown here is derived from an EMBL/GenBank/DDBJ whole genome shotgun (WGS) entry which is preliminary data.</text>
</comment>
<evidence type="ECO:0000256" key="2">
    <source>
        <dbReference type="RuleBase" id="RU362116"/>
    </source>
</evidence>
<evidence type="ECO:0000259" key="3">
    <source>
        <dbReference type="Pfam" id="PF00460"/>
    </source>
</evidence>
<sequence length="280" mass="30076">MNNSMISAAASMGAMQQKLDILADNISNINTDGYKRKNAVFEDILTNIQPHEDSFLLEGRRSPLGFTQGWGARVVAQTLDMTQGPLKATGLETDVAIEGNALFEVRSGMTIDSERAFTRQGAFQLMPTENGNRILVTNSGYPVVASNGTTDTFVNVPEGYKLVIADDGTITATSPDNLDSQQLGSLKLVEVLKPELLQAVADNMYGVPIDVNAGDVVQTVTATPNRTDGVAIRQGSLEQSNVSLADEMADLVTVQRAYQLNARALTSADQMMQMATDLRG</sequence>
<dbReference type="RefSeq" id="WP_185123323.1">
    <property type="nucleotide sequence ID" value="NZ_JACJVQ010000028.1"/>
</dbReference>
<dbReference type="InterPro" id="IPR037925">
    <property type="entry name" value="FlgE/F/G-like"/>
</dbReference>
<dbReference type="PANTHER" id="PTHR30435">
    <property type="entry name" value="FLAGELLAR PROTEIN"/>
    <property type="match status" value="1"/>
</dbReference>
<organism evidence="6 7">
    <name type="scientific">Cohnella thailandensis</name>
    <dbReference type="NCBI Taxonomy" id="557557"/>
    <lineage>
        <taxon>Bacteria</taxon>
        <taxon>Bacillati</taxon>
        <taxon>Bacillota</taxon>
        <taxon>Bacilli</taxon>
        <taxon>Bacillales</taxon>
        <taxon>Paenibacillaceae</taxon>
        <taxon>Cohnella</taxon>
    </lineage>
</organism>
<dbReference type="Pfam" id="PF06429">
    <property type="entry name" value="Flg_bbr_C"/>
    <property type="match status" value="1"/>
</dbReference>
<dbReference type="NCBIfam" id="TIGR03506">
    <property type="entry name" value="FlgEFG_subfam"/>
    <property type="match status" value="1"/>
</dbReference>
<dbReference type="EMBL" id="JACJVQ010000028">
    <property type="protein sequence ID" value="MBB6638119.1"/>
    <property type="molecule type" value="Genomic_DNA"/>
</dbReference>
<dbReference type="InterPro" id="IPR001444">
    <property type="entry name" value="Flag_bb_rod_N"/>
</dbReference>
<dbReference type="Pfam" id="PF22692">
    <property type="entry name" value="LlgE_F_G_D1"/>
    <property type="match status" value="1"/>
</dbReference>
<proteinExistence type="inferred from homology"/>
<evidence type="ECO:0000313" key="6">
    <source>
        <dbReference type="EMBL" id="MBB6638119.1"/>
    </source>
</evidence>
<evidence type="ECO:0000256" key="1">
    <source>
        <dbReference type="ARBA" id="ARBA00009677"/>
    </source>
</evidence>
<gene>
    <name evidence="6" type="ORF">H7B67_28650</name>
</gene>
<dbReference type="AlphaFoldDB" id="A0A841T567"/>
<comment type="subcellular location">
    <subcellularLocation>
        <location evidence="2">Bacterial flagellum basal body</location>
    </subcellularLocation>
</comment>
<dbReference type="InterPro" id="IPR053967">
    <property type="entry name" value="LlgE_F_G-like_D1"/>
</dbReference>
<keyword evidence="2" id="KW-0975">Bacterial flagellum</keyword>
<protein>
    <submittedName>
        <fullName evidence="6">Flagellar hook-basal body protein</fullName>
    </submittedName>
</protein>
<reference evidence="6 7" key="1">
    <citation type="submission" date="2020-08" db="EMBL/GenBank/DDBJ databases">
        <title>Cohnella phylogeny.</title>
        <authorList>
            <person name="Dunlap C."/>
        </authorList>
    </citation>
    <scope>NUCLEOTIDE SEQUENCE [LARGE SCALE GENOMIC DNA]</scope>
    <source>
        <strain evidence="6 7">DSM 25241</strain>
    </source>
</reference>
<feature type="domain" description="Flagellar basal-body/hook protein C-terminal" evidence="4">
    <location>
        <begin position="233"/>
        <end position="278"/>
    </location>
</feature>
<dbReference type="InterPro" id="IPR020013">
    <property type="entry name" value="Flagellar_FlgE/F/G"/>
</dbReference>
<dbReference type="Proteomes" id="UP000535838">
    <property type="component" value="Unassembled WGS sequence"/>
</dbReference>
<keyword evidence="6" id="KW-0969">Cilium</keyword>
<comment type="similarity">
    <text evidence="1 2">Belongs to the flagella basal body rod proteins family.</text>
</comment>
<dbReference type="SUPFAM" id="SSF117143">
    <property type="entry name" value="Flagellar hook protein flgE"/>
    <property type="match status" value="1"/>
</dbReference>
<dbReference type="PANTHER" id="PTHR30435:SF19">
    <property type="entry name" value="FLAGELLAR BASAL-BODY ROD PROTEIN FLGG"/>
    <property type="match status" value="1"/>
</dbReference>
<keyword evidence="7" id="KW-1185">Reference proteome</keyword>
<dbReference type="InterPro" id="IPR010930">
    <property type="entry name" value="Flg_bb/hook_C_dom"/>
</dbReference>
<dbReference type="GO" id="GO:0071978">
    <property type="term" value="P:bacterial-type flagellum-dependent swarming motility"/>
    <property type="evidence" value="ECO:0007669"/>
    <property type="project" value="TreeGrafter"/>
</dbReference>
<evidence type="ECO:0000259" key="5">
    <source>
        <dbReference type="Pfam" id="PF22692"/>
    </source>
</evidence>
<evidence type="ECO:0000259" key="4">
    <source>
        <dbReference type="Pfam" id="PF06429"/>
    </source>
</evidence>
<dbReference type="Pfam" id="PF00460">
    <property type="entry name" value="Flg_bb_rod"/>
    <property type="match status" value="1"/>
</dbReference>
<feature type="domain" description="Flagellar basal body rod protein N-terminal" evidence="3">
    <location>
        <begin position="13"/>
        <end position="35"/>
    </location>
</feature>
<evidence type="ECO:0000313" key="7">
    <source>
        <dbReference type="Proteomes" id="UP000535838"/>
    </source>
</evidence>
<keyword evidence="6" id="KW-0966">Cell projection</keyword>
<keyword evidence="6" id="KW-0282">Flagellum</keyword>
<dbReference type="GO" id="GO:0009425">
    <property type="term" value="C:bacterial-type flagellum basal body"/>
    <property type="evidence" value="ECO:0007669"/>
    <property type="project" value="UniProtKB-SubCell"/>
</dbReference>
<accession>A0A841T567</accession>